<gene>
    <name evidence="1" type="ORF">JI435_402280</name>
</gene>
<dbReference type="EMBL" id="CP069024">
    <property type="protein sequence ID" value="QRC92337.1"/>
    <property type="molecule type" value="Genomic_DNA"/>
</dbReference>
<evidence type="ECO:0000313" key="1">
    <source>
        <dbReference type="EMBL" id="QRC92337.1"/>
    </source>
</evidence>
<name>A0A7U2HY51_PHANO</name>
<accession>A0A7U2HY51</accession>
<protein>
    <submittedName>
        <fullName evidence="1">Uncharacterized protein</fullName>
    </submittedName>
</protein>
<reference evidence="2" key="1">
    <citation type="journal article" date="2021" name="BMC Genomics">
        <title>Chromosome-level genome assembly and manually-curated proteome of model necrotroph Parastagonospora nodorum Sn15 reveals a genome-wide trove of candidate effector homologs, and redundancy of virulence-related functions within an accessory chromosome.</title>
        <authorList>
            <person name="Bertazzoni S."/>
            <person name="Jones D.A.B."/>
            <person name="Phan H.T."/>
            <person name="Tan K.-C."/>
            <person name="Hane J.K."/>
        </authorList>
    </citation>
    <scope>NUCLEOTIDE SEQUENCE [LARGE SCALE GENOMIC DNA]</scope>
    <source>
        <strain evidence="2">SN15 / ATCC MYA-4574 / FGSC 10173)</strain>
    </source>
</reference>
<dbReference type="Proteomes" id="UP000663193">
    <property type="component" value="Chromosome 2"/>
</dbReference>
<dbReference type="AlphaFoldDB" id="A0A7U2HY51"/>
<proteinExistence type="predicted"/>
<organism evidence="1 2">
    <name type="scientific">Phaeosphaeria nodorum (strain SN15 / ATCC MYA-4574 / FGSC 10173)</name>
    <name type="common">Glume blotch fungus</name>
    <name type="synonym">Parastagonospora nodorum</name>
    <dbReference type="NCBI Taxonomy" id="321614"/>
    <lineage>
        <taxon>Eukaryota</taxon>
        <taxon>Fungi</taxon>
        <taxon>Dikarya</taxon>
        <taxon>Ascomycota</taxon>
        <taxon>Pezizomycotina</taxon>
        <taxon>Dothideomycetes</taxon>
        <taxon>Pleosporomycetidae</taxon>
        <taxon>Pleosporales</taxon>
        <taxon>Pleosporineae</taxon>
        <taxon>Phaeosphaeriaceae</taxon>
        <taxon>Parastagonospora</taxon>
    </lineage>
</organism>
<dbReference type="VEuPathDB" id="FungiDB:JI435_402280"/>
<sequence length="69" mass="7639">MQLSSVDQSPASLNPLPRSRFRAGCNASLKMSLLRDKRNLQVTIFEYGAVLMSTVSVVRNLSVSTYFVS</sequence>
<keyword evidence="2" id="KW-1185">Reference proteome</keyword>
<evidence type="ECO:0000313" key="2">
    <source>
        <dbReference type="Proteomes" id="UP000663193"/>
    </source>
</evidence>